<proteinExistence type="inferred from homology"/>
<evidence type="ECO:0000256" key="1">
    <source>
        <dbReference type="ARBA" id="ARBA00004618"/>
    </source>
</evidence>
<dbReference type="GO" id="GO:0097589">
    <property type="term" value="C:archaeal-type flagellum"/>
    <property type="evidence" value="ECO:0007669"/>
    <property type="project" value="UniProtKB-SubCell"/>
</dbReference>
<evidence type="ECO:0000256" key="4">
    <source>
        <dbReference type="RuleBase" id="RU361282"/>
    </source>
</evidence>
<dbReference type="KEGG" id="halx:M0R89_17370"/>
<evidence type="ECO:0000256" key="2">
    <source>
        <dbReference type="ARBA" id="ARBA00010256"/>
    </source>
</evidence>
<protein>
    <recommendedName>
        <fullName evidence="4">Flagellin</fullName>
    </recommendedName>
</protein>
<dbReference type="GO" id="GO:0005198">
    <property type="term" value="F:structural molecule activity"/>
    <property type="evidence" value="ECO:0007669"/>
    <property type="project" value="InterPro"/>
</dbReference>
<reference evidence="6 7" key="1">
    <citation type="submission" date="2022-04" db="EMBL/GenBank/DDBJ databases">
        <title>Diverse halophilic archaea isolated from saline environments.</title>
        <authorList>
            <person name="Cui H.-L."/>
        </authorList>
    </citation>
    <scope>NUCLEOTIDE SEQUENCE [LARGE SCALE GENOMIC DNA]</scope>
    <source>
        <strain evidence="6 7">XZYJT49</strain>
    </source>
</reference>
<comment type="subcellular location">
    <subcellularLocation>
        <location evidence="1 4">Archaeal flagellum</location>
    </subcellularLocation>
</comment>
<comment type="similarity">
    <text evidence="2 4">Belongs to the archaeal flagellin family.</text>
</comment>
<organism evidence="6 7">
    <name type="scientific">Halorussus limi</name>
    <dbReference type="NCBI Taxonomy" id="2938695"/>
    <lineage>
        <taxon>Archaea</taxon>
        <taxon>Methanobacteriati</taxon>
        <taxon>Methanobacteriota</taxon>
        <taxon>Stenosarchaea group</taxon>
        <taxon>Halobacteria</taxon>
        <taxon>Halobacteriales</taxon>
        <taxon>Haladaptataceae</taxon>
        <taxon>Halorussus</taxon>
    </lineage>
</organism>
<dbReference type="NCBIfam" id="TIGR02537">
    <property type="entry name" value="arch_flag_Nterm"/>
    <property type="match status" value="1"/>
</dbReference>
<keyword evidence="5" id="KW-1133">Transmembrane helix</keyword>
<comment type="function">
    <text evidence="4">Flagellin is the subunit protein which polymerizes to form the filaments of archaeal flagella.</text>
</comment>
<keyword evidence="6" id="KW-0969">Cilium</keyword>
<evidence type="ECO:0000313" key="6">
    <source>
        <dbReference type="EMBL" id="UPV74293.1"/>
    </source>
</evidence>
<dbReference type="GO" id="GO:0097588">
    <property type="term" value="P:archaeal or bacterial-type flagellum-dependent cell motility"/>
    <property type="evidence" value="ECO:0007669"/>
    <property type="project" value="InterPro"/>
</dbReference>
<name>A0A8U0HU69_9EURY</name>
<dbReference type="GeneID" id="72187007"/>
<dbReference type="PANTHER" id="PTHR35903:SF1">
    <property type="entry name" value="FLAGELLIN B1"/>
    <property type="match status" value="1"/>
</dbReference>
<keyword evidence="5" id="KW-0812">Transmembrane</keyword>
<accession>A0A8U0HU69</accession>
<gene>
    <name evidence="6" type="ORF">M0R89_17370</name>
</gene>
<evidence type="ECO:0000256" key="3">
    <source>
        <dbReference type="ARBA" id="ARBA00022440"/>
    </source>
</evidence>
<keyword evidence="6" id="KW-0282">Flagellum</keyword>
<dbReference type="AlphaFoldDB" id="A0A8U0HU69"/>
<dbReference type="EMBL" id="CP096659">
    <property type="protein sequence ID" value="UPV74293.1"/>
    <property type="molecule type" value="Genomic_DNA"/>
</dbReference>
<dbReference type="InterPro" id="IPR002774">
    <property type="entry name" value="Flagellin_arc-type"/>
</dbReference>
<sequence>MTRNYLSAVKDRIESAVNDRGQVGIGTLIVFIAMVLVAAIAAGVLINTAGFLQTKSEQTGQESSAQVSNRVQVVSAFGDVANEEVEQINLTVMRGSGSDDINLSSATIEWIGPNEAKTLTYNETADSGNFTVSPIKDPDGSSPVLNTQDDRFKVSMNASAISNPLGEGEEVKLKLTTQYGAVTQYRANVPQSLSQESAVTI</sequence>
<dbReference type="Pfam" id="PF01917">
    <property type="entry name" value="Flagellin_arch-type"/>
    <property type="match status" value="1"/>
</dbReference>
<dbReference type="InterPro" id="IPR013373">
    <property type="entry name" value="Flagellin/pilin_N_arc"/>
</dbReference>
<dbReference type="Proteomes" id="UP000830729">
    <property type="component" value="Chromosome"/>
</dbReference>
<keyword evidence="7" id="KW-1185">Reference proteome</keyword>
<dbReference type="PANTHER" id="PTHR35903">
    <property type="entry name" value="FLAGELLIN B1"/>
    <property type="match status" value="1"/>
</dbReference>
<evidence type="ECO:0000313" key="7">
    <source>
        <dbReference type="Proteomes" id="UP000830729"/>
    </source>
</evidence>
<dbReference type="RefSeq" id="WP_248650339.1">
    <property type="nucleotide sequence ID" value="NZ_CP096659.1"/>
</dbReference>
<keyword evidence="6" id="KW-0966">Cell projection</keyword>
<evidence type="ECO:0000256" key="5">
    <source>
        <dbReference type="SAM" id="Phobius"/>
    </source>
</evidence>
<feature type="transmembrane region" description="Helical" evidence="5">
    <location>
        <begin position="25"/>
        <end position="46"/>
    </location>
</feature>
<keyword evidence="5" id="KW-0472">Membrane</keyword>
<keyword evidence="3 4" id="KW-0974">Archaeal flagellum</keyword>